<sequence length="78" mass="8724">MKTILIKNWNIMRLLRLGMGIFIITQGVLAKEWAFILMGSLLSLMATFNIGCCGTSGCSFPTPKHKDIGKDITYEEIK</sequence>
<gene>
    <name evidence="1" type="ORF">EZ437_12405</name>
</gene>
<dbReference type="EMBL" id="SJSL01000002">
    <property type="protein sequence ID" value="TCD01531.1"/>
    <property type="molecule type" value="Genomic_DNA"/>
</dbReference>
<evidence type="ECO:0000313" key="2">
    <source>
        <dbReference type="Proteomes" id="UP000293347"/>
    </source>
</evidence>
<evidence type="ECO:0008006" key="3">
    <source>
        <dbReference type="Google" id="ProtNLM"/>
    </source>
</evidence>
<organism evidence="1 2">
    <name type="scientific">Pedobacter psychroterrae</name>
    <dbReference type="NCBI Taxonomy" id="2530453"/>
    <lineage>
        <taxon>Bacteria</taxon>
        <taxon>Pseudomonadati</taxon>
        <taxon>Bacteroidota</taxon>
        <taxon>Sphingobacteriia</taxon>
        <taxon>Sphingobacteriales</taxon>
        <taxon>Sphingobacteriaceae</taxon>
        <taxon>Pedobacter</taxon>
    </lineage>
</organism>
<comment type="caution">
    <text evidence="1">The sequence shown here is derived from an EMBL/GenBank/DDBJ whole genome shotgun (WGS) entry which is preliminary data.</text>
</comment>
<name>A0A4R0NL93_9SPHI</name>
<dbReference type="Proteomes" id="UP000293347">
    <property type="component" value="Unassembled WGS sequence"/>
</dbReference>
<evidence type="ECO:0000313" key="1">
    <source>
        <dbReference type="EMBL" id="TCD01531.1"/>
    </source>
</evidence>
<keyword evidence="2" id="KW-1185">Reference proteome</keyword>
<reference evidence="1 2" key="1">
    <citation type="submission" date="2019-02" db="EMBL/GenBank/DDBJ databases">
        <title>Pedobacter sp. RP-1-14 sp. nov., isolated from Arctic soil.</title>
        <authorList>
            <person name="Dahal R.H."/>
        </authorList>
    </citation>
    <scope>NUCLEOTIDE SEQUENCE [LARGE SCALE GENOMIC DNA]</scope>
    <source>
        <strain evidence="1 2">RP-1-14</strain>
    </source>
</reference>
<proteinExistence type="predicted"/>
<protein>
    <recommendedName>
        <fullName evidence="3">DUF2892 family protein</fullName>
    </recommendedName>
</protein>
<dbReference type="RefSeq" id="WP_131596331.1">
    <property type="nucleotide sequence ID" value="NZ_SJSL01000002.1"/>
</dbReference>
<accession>A0A4R0NL93</accession>
<dbReference type="AlphaFoldDB" id="A0A4R0NL93"/>
<dbReference type="OrthoDB" id="1049592at2"/>